<accession>A0A9D1H8F3</accession>
<feature type="domain" description="ABC transporter" evidence="4">
    <location>
        <begin position="9"/>
        <end position="241"/>
    </location>
</feature>
<evidence type="ECO:0000313" key="5">
    <source>
        <dbReference type="EMBL" id="HIT97558.1"/>
    </source>
</evidence>
<dbReference type="InterPro" id="IPR003439">
    <property type="entry name" value="ABC_transporter-like_ATP-bd"/>
</dbReference>
<keyword evidence="3 5" id="KW-0067">ATP-binding</keyword>
<organism evidence="5 6">
    <name type="scientific">Candidatus Merdimorpha stercoravium</name>
    <dbReference type="NCBI Taxonomy" id="2840863"/>
    <lineage>
        <taxon>Bacteria</taxon>
        <taxon>Pseudomonadati</taxon>
        <taxon>Bacteroidota</taxon>
        <taxon>Flavobacteriia</taxon>
        <taxon>Flavobacteriales</taxon>
        <taxon>Candidatus Merdimorpha</taxon>
    </lineage>
</organism>
<dbReference type="PANTHER" id="PTHR43553:SF3">
    <property type="entry name" value="ABC TRANSPORTER ATP-BINDING PROTEIN MODF"/>
    <property type="match status" value="1"/>
</dbReference>
<evidence type="ECO:0000256" key="1">
    <source>
        <dbReference type="ARBA" id="ARBA00022448"/>
    </source>
</evidence>
<dbReference type="GO" id="GO:0043190">
    <property type="term" value="C:ATP-binding cassette (ABC) transporter complex"/>
    <property type="evidence" value="ECO:0007669"/>
    <property type="project" value="TreeGrafter"/>
</dbReference>
<dbReference type="PROSITE" id="PS00211">
    <property type="entry name" value="ABC_TRANSPORTER_1"/>
    <property type="match status" value="2"/>
</dbReference>
<dbReference type="PROSITE" id="PS50893">
    <property type="entry name" value="ABC_TRANSPORTER_2"/>
    <property type="match status" value="2"/>
</dbReference>
<dbReference type="EMBL" id="DVLY01000044">
    <property type="protein sequence ID" value="HIT97558.1"/>
    <property type="molecule type" value="Genomic_DNA"/>
</dbReference>
<dbReference type="GO" id="GO:0016887">
    <property type="term" value="F:ATP hydrolysis activity"/>
    <property type="evidence" value="ECO:0007669"/>
    <property type="project" value="InterPro"/>
</dbReference>
<dbReference type="Gene3D" id="3.40.50.300">
    <property type="entry name" value="P-loop containing nucleotide triphosphate hydrolases"/>
    <property type="match status" value="2"/>
</dbReference>
<evidence type="ECO:0000313" key="6">
    <source>
        <dbReference type="Proteomes" id="UP000824161"/>
    </source>
</evidence>
<sequence length="482" mass="53920">MSQPQEPFARIEAAVPLRPEFRFTRPVDWSIAQGESWAVVGPNGAGKSLLTGLLTRRVPLRSGIINIYHPEGTAAIRSLSFHDIHPPSELRNMYYQQRWNATETDASPRVEEVFPQLCQGESFGREGFEIGHLAGRRAISLSSGELRKLLVARALCGDPRMLILDNPFIGLDAPSRAVLDRMLRSLCEKGLLQCILVVSDPADIPEWIDRVLPLCAMEVLPPMSREDFQHDSRLKARLFGEDAPEEFDFPAAIHPPASFSIAVQMNRVNVSYQGLPILRDVDWTVRRGEKWALVGANGSGKSTLLSLICGDNPQAYANDIVLFDRRRGTGESIWDIKKRIGYVSPEMHTYYLEPIPCEEVVASGFFDSVGLYRRCTPEQTAAAREWLRLFAAEGLAGKPFTQISYGQQRLVLLARAFVKDPDLLVLDEPFHGLDAGKKRLCGAIVEALARQRDKTLLFVSHYRDEIPPCAEHEKILPAPTTR</sequence>
<dbReference type="GO" id="GO:0042626">
    <property type="term" value="F:ATPase-coupled transmembrane transporter activity"/>
    <property type="evidence" value="ECO:0007669"/>
    <property type="project" value="TreeGrafter"/>
</dbReference>
<dbReference type="InterPro" id="IPR027417">
    <property type="entry name" value="P-loop_NTPase"/>
</dbReference>
<dbReference type="PANTHER" id="PTHR43553">
    <property type="entry name" value="HEAVY METAL TRANSPORTER"/>
    <property type="match status" value="1"/>
</dbReference>
<dbReference type="InterPro" id="IPR050095">
    <property type="entry name" value="ECF_ABC_transporter_ATP-bd"/>
</dbReference>
<keyword evidence="1" id="KW-0813">Transport</keyword>
<name>A0A9D1H8F3_9FLAO</name>
<proteinExistence type="predicted"/>
<comment type="caution">
    <text evidence="5">The sequence shown here is derived from an EMBL/GenBank/DDBJ whole genome shotgun (WGS) entry which is preliminary data.</text>
</comment>
<evidence type="ECO:0000256" key="3">
    <source>
        <dbReference type="ARBA" id="ARBA00022840"/>
    </source>
</evidence>
<dbReference type="InterPro" id="IPR003593">
    <property type="entry name" value="AAA+_ATPase"/>
</dbReference>
<feature type="domain" description="ABC transporter" evidence="4">
    <location>
        <begin position="263"/>
        <end position="482"/>
    </location>
</feature>
<reference evidence="5" key="1">
    <citation type="submission" date="2020-10" db="EMBL/GenBank/DDBJ databases">
        <authorList>
            <person name="Gilroy R."/>
        </authorList>
    </citation>
    <scope>NUCLEOTIDE SEQUENCE</scope>
    <source>
        <strain evidence="5">1383</strain>
    </source>
</reference>
<keyword evidence="2" id="KW-0547">Nucleotide-binding</keyword>
<gene>
    <name evidence="5" type="ORF">IAC44_01835</name>
</gene>
<evidence type="ECO:0000259" key="4">
    <source>
        <dbReference type="PROSITE" id="PS50893"/>
    </source>
</evidence>
<evidence type="ECO:0000256" key="2">
    <source>
        <dbReference type="ARBA" id="ARBA00022741"/>
    </source>
</evidence>
<dbReference type="Pfam" id="PF00005">
    <property type="entry name" value="ABC_tran"/>
    <property type="match status" value="2"/>
</dbReference>
<protein>
    <submittedName>
        <fullName evidence="5">ATP-binding cassette domain-containing protein</fullName>
    </submittedName>
</protein>
<dbReference type="GO" id="GO:0005524">
    <property type="term" value="F:ATP binding"/>
    <property type="evidence" value="ECO:0007669"/>
    <property type="project" value="UniProtKB-KW"/>
</dbReference>
<dbReference type="InterPro" id="IPR017871">
    <property type="entry name" value="ABC_transporter-like_CS"/>
</dbReference>
<dbReference type="SUPFAM" id="SSF52540">
    <property type="entry name" value="P-loop containing nucleoside triphosphate hydrolases"/>
    <property type="match status" value="2"/>
</dbReference>
<reference evidence="5" key="2">
    <citation type="journal article" date="2021" name="PeerJ">
        <title>Extensive microbial diversity within the chicken gut microbiome revealed by metagenomics and culture.</title>
        <authorList>
            <person name="Gilroy R."/>
            <person name="Ravi A."/>
            <person name="Getino M."/>
            <person name="Pursley I."/>
            <person name="Horton D.L."/>
            <person name="Alikhan N.F."/>
            <person name="Baker D."/>
            <person name="Gharbi K."/>
            <person name="Hall N."/>
            <person name="Watson M."/>
            <person name="Adriaenssens E.M."/>
            <person name="Foster-Nyarko E."/>
            <person name="Jarju S."/>
            <person name="Secka A."/>
            <person name="Antonio M."/>
            <person name="Oren A."/>
            <person name="Chaudhuri R.R."/>
            <person name="La Ragione R."/>
            <person name="Hildebrand F."/>
            <person name="Pallen M.J."/>
        </authorList>
    </citation>
    <scope>NUCLEOTIDE SEQUENCE</scope>
    <source>
        <strain evidence="5">1383</strain>
    </source>
</reference>
<dbReference type="SMART" id="SM00382">
    <property type="entry name" value="AAA"/>
    <property type="match status" value="2"/>
</dbReference>
<dbReference type="Proteomes" id="UP000824161">
    <property type="component" value="Unassembled WGS sequence"/>
</dbReference>
<dbReference type="AlphaFoldDB" id="A0A9D1H8F3"/>